<dbReference type="Pfam" id="PF00496">
    <property type="entry name" value="SBP_bac_5"/>
    <property type="match status" value="1"/>
</dbReference>
<dbReference type="GO" id="GO:0043190">
    <property type="term" value="C:ATP-binding cassette (ABC) transporter complex"/>
    <property type="evidence" value="ECO:0007669"/>
    <property type="project" value="InterPro"/>
</dbReference>
<keyword evidence="6" id="KW-1185">Reference proteome</keyword>
<sequence>MSPRTPAWRTRLMAAAAGMALLSTAACSAATDSDPNGGKDTAAGPVRDGGTLTVAQTSDADPGSFLKTSVGNILSEYTVLETLTLMDTKTGKPKGVLAKSWKLAPDAKSIDITLRDDVTFHSGRKLTARDVIFTLKKVQDPATGAGGQAIAEQITSMKAKGDHELKLTFSKPTPNVFDLFEMAPILNPATYDDYAAGKVVDGTGRFAWKSWTPGGRIVLTKYAKYRDAENTHLDKINIQVINDPTAIVSAIRSGRVQYGVGAAALDARSLSQQPGYALLSSGGSAIPLSLDVTKAPFDKKEVRQAVQYAIDRRRIVQQVEGGHADATSLPWKKNAVGYDAAQAKHYGYQPDKAKKLLAKAGVKGATFKVVTLNTPEATSIFQIVKNNLAAVGLNAKPEVLSATEYDGRIAKRDMGTPAVLMMNSNALLPASAVASRPEFVPNDNLLHVKSPAYTKLVKNVTDATTPAAQKKALHAYNAYFLDQAFTVPLITRPTLTVRSTSVGGIAPTQTGFLNLGQAWLSEPKG</sequence>
<reference evidence="5 6" key="1">
    <citation type="submission" date="2018-11" db="EMBL/GenBank/DDBJ databases">
        <title>The Potential of Streptomyces as Biocontrol Agents against the Tomato grey mould, Botrytis cinerea (Gray mold) Frontiers in Microbiology.</title>
        <authorList>
            <person name="Li D."/>
        </authorList>
    </citation>
    <scope>NUCLEOTIDE SEQUENCE [LARGE SCALE GENOMIC DNA]</scope>
    <source>
        <strain evidence="5 6">NEAU-LD23</strain>
    </source>
</reference>
<feature type="domain" description="Solute-binding protein family 5" evidence="4">
    <location>
        <begin position="92"/>
        <end position="414"/>
    </location>
</feature>
<dbReference type="Proteomes" id="UP000275401">
    <property type="component" value="Unassembled WGS sequence"/>
</dbReference>
<feature type="chain" id="PRO_5018213514" evidence="3">
    <location>
        <begin position="30"/>
        <end position="525"/>
    </location>
</feature>
<feature type="signal peptide" evidence="3">
    <location>
        <begin position="1"/>
        <end position="29"/>
    </location>
</feature>
<dbReference type="PROSITE" id="PS51257">
    <property type="entry name" value="PROKAR_LIPOPROTEIN"/>
    <property type="match status" value="1"/>
</dbReference>
<protein>
    <submittedName>
        <fullName evidence="5">ABC transporter substrate-binding protein</fullName>
    </submittedName>
</protein>
<name>A0A3M8WQQ5_9ACTN</name>
<dbReference type="GO" id="GO:0015833">
    <property type="term" value="P:peptide transport"/>
    <property type="evidence" value="ECO:0007669"/>
    <property type="project" value="TreeGrafter"/>
</dbReference>
<dbReference type="InterPro" id="IPR030678">
    <property type="entry name" value="Peptide/Ni-bd"/>
</dbReference>
<feature type="region of interest" description="Disordered" evidence="2">
    <location>
        <begin position="29"/>
        <end position="58"/>
    </location>
</feature>
<dbReference type="Gene3D" id="3.40.190.10">
    <property type="entry name" value="Periplasmic binding protein-like II"/>
    <property type="match status" value="1"/>
</dbReference>
<dbReference type="PANTHER" id="PTHR30290:SF38">
    <property type="entry name" value="D,D-DIPEPTIDE-BINDING PERIPLASMIC PROTEIN DDPA-RELATED"/>
    <property type="match status" value="1"/>
</dbReference>
<evidence type="ECO:0000256" key="2">
    <source>
        <dbReference type="SAM" id="MobiDB-lite"/>
    </source>
</evidence>
<dbReference type="GO" id="GO:0042597">
    <property type="term" value="C:periplasmic space"/>
    <property type="evidence" value="ECO:0007669"/>
    <property type="project" value="UniProtKB-ARBA"/>
</dbReference>
<dbReference type="CDD" id="cd00995">
    <property type="entry name" value="PBP2_NikA_DppA_OppA_like"/>
    <property type="match status" value="1"/>
</dbReference>
<dbReference type="EMBL" id="RIBZ01000111">
    <property type="protein sequence ID" value="RNG31580.1"/>
    <property type="molecule type" value="Genomic_DNA"/>
</dbReference>
<organism evidence="5 6">
    <name type="scientific">Streptomyces botrytidirepellens</name>
    <dbReference type="NCBI Taxonomy" id="2486417"/>
    <lineage>
        <taxon>Bacteria</taxon>
        <taxon>Bacillati</taxon>
        <taxon>Actinomycetota</taxon>
        <taxon>Actinomycetes</taxon>
        <taxon>Kitasatosporales</taxon>
        <taxon>Streptomycetaceae</taxon>
        <taxon>Streptomyces</taxon>
    </lineage>
</organism>
<dbReference type="InterPro" id="IPR039424">
    <property type="entry name" value="SBP_5"/>
</dbReference>
<evidence type="ECO:0000313" key="6">
    <source>
        <dbReference type="Proteomes" id="UP000275401"/>
    </source>
</evidence>
<gene>
    <name evidence="5" type="ORF">EEJ42_08500</name>
</gene>
<evidence type="ECO:0000256" key="1">
    <source>
        <dbReference type="ARBA" id="ARBA00022729"/>
    </source>
</evidence>
<proteinExistence type="predicted"/>
<dbReference type="Gene3D" id="3.10.105.10">
    <property type="entry name" value="Dipeptide-binding Protein, Domain 3"/>
    <property type="match status" value="1"/>
</dbReference>
<dbReference type="AlphaFoldDB" id="A0A3M8WQQ5"/>
<dbReference type="InterPro" id="IPR000914">
    <property type="entry name" value="SBP_5_dom"/>
</dbReference>
<keyword evidence="1 3" id="KW-0732">Signal</keyword>
<accession>A0A3M8WQQ5</accession>
<dbReference type="SUPFAM" id="SSF53850">
    <property type="entry name" value="Periplasmic binding protein-like II"/>
    <property type="match status" value="1"/>
</dbReference>
<evidence type="ECO:0000256" key="3">
    <source>
        <dbReference type="SAM" id="SignalP"/>
    </source>
</evidence>
<dbReference type="GO" id="GO:1904680">
    <property type="term" value="F:peptide transmembrane transporter activity"/>
    <property type="evidence" value="ECO:0007669"/>
    <property type="project" value="TreeGrafter"/>
</dbReference>
<dbReference type="PANTHER" id="PTHR30290">
    <property type="entry name" value="PERIPLASMIC BINDING COMPONENT OF ABC TRANSPORTER"/>
    <property type="match status" value="1"/>
</dbReference>
<evidence type="ECO:0000313" key="5">
    <source>
        <dbReference type="EMBL" id="RNG31580.1"/>
    </source>
</evidence>
<evidence type="ECO:0000259" key="4">
    <source>
        <dbReference type="Pfam" id="PF00496"/>
    </source>
</evidence>
<dbReference type="PIRSF" id="PIRSF002741">
    <property type="entry name" value="MppA"/>
    <property type="match status" value="1"/>
</dbReference>
<comment type="caution">
    <text evidence="5">The sequence shown here is derived from an EMBL/GenBank/DDBJ whole genome shotgun (WGS) entry which is preliminary data.</text>
</comment>